<dbReference type="GO" id="GO:0046872">
    <property type="term" value="F:metal ion binding"/>
    <property type="evidence" value="ECO:0007669"/>
    <property type="project" value="InterPro"/>
</dbReference>
<feature type="region of interest" description="Disordered" evidence="1">
    <location>
        <begin position="134"/>
        <end position="161"/>
    </location>
</feature>
<dbReference type="AlphaFoldDB" id="A0A087H020"/>
<dbReference type="InterPro" id="IPR006121">
    <property type="entry name" value="HMA_dom"/>
</dbReference>
<dbReference type="Gramene" id="KFK35472">
    <property type="protein sequence ID" value="KFK35472"/>
    <property type="gene ID" value="AALP_AA5G288700"/>
</dbReference>
<dbReference type="PROSITE" id="PS50846">
    <property type="entry name" value="HMA_2"/>
    <property type="match status" value="1"/>
</dbReference>
<evidence type="ECO:0000313" key="4">
    <source>
        <dbReference type="Proteomes" id="UP000029120"/>
    </source>
</evidence>
<dbReference type="OrthoDB" id="1110082at2759"/>
<name>A0A087H020_ARAAL</name>
<protein>
    <recommendedName>
        <fullName evidence="2">HMA domain-containing protein</fullName>
    </recommendedName>
</protein>
<dbReference type="EMBL" id="CM002873">
    <property type="protein sequence ID" value="KFK35472.1"/>
    <property type="molecule type" value="Genomic_DNA"/>
</dbReference>
<gene>
    <name evidence="3" type="ordered locus">AALP_Aa5g288700</name>
</gene>
<feature type="domain" description="HMA" evidence="2">
    <location>
        <begin position="1"/>
        <end position="42"/>
    </location>
</feature>
<keyword evidence="4" id="KW-1185">Reference proteome</keyword>
<feature type="region of interest" description="Disordered" evidence="1">
    <location>
        <begin position="173"/>
        <end position="195"/>
    </location>
</feature>
<evidence type="ECO:0000313" key="3">
    <source>
        <dbReference type="EMBL" id="KFK35472.1"/>
    </source>
</evidence>
<proteinExistence type="predicted"/>
<sequence>MLKAQGVHSIKVNAKDGTIEVTSEIDPQMLIEMAAKAGKRAELLWDPEPESSQNIPTPTPPKPEYSENISTPTPPPPTMTSIDLASQPQVKVSSFDHTVYIQDLIDKNAHGIKHMEIIDKRVIKIVFKEPHDDLNADRDSPFQLAPQSSDSKGGGEANGSNCSGIVEVVAAPAEPPSSIPPEISDAPCNSKPLEPPVANVNCSNGGYRCRVM</sequence>
<accession>A0A087H020</accession>
<reference evidence="4" key="1">
    <citation type="journal article" date="2015" name="Nat. Plants">
        <title>Genome expansion of Arabis alpina linked with retrotransposition and reduced symmetric DNA methylation.</title>
        <authorList>
            <person name="Willing E.M."/>
            <person name="Rawat V."/>
            <person name="Mandakova T."/>
            <person name="Maumus F."/>
            <person name="James G.V."/>
            <person name="Nordstroem K.J."/>
            <person name="Becker C."/>
            <person name="Warthmann N."/>
            <person name="Chica C."/>
            <person name="Szarzynska B."/>
            <person name="Zytnicki M."/>
            <person name="Albani M.C."/>
            <person name="Kiefer C."/>
            <person name="Bergonzi S."/>
            <person name="Castaings L."/>
            <person name="Mateos J.L."/>
            <person name="Berns M.C."/>
            <person name="Bujdoso N."/>
            <person name="Piofczyk T."/>
            <person name="de Lorenzo L."/>
            <person name="Barrero-Sicilia C."/>
            <person name="Mateos I."/>
            <person name="Piednoel M."/>
            <person name="Hagmann J."/>
            <person name="Chen-Min-Tao R."/>
            <person name="Iglesias-Fernandez R."/>
            <person name="Schuster S.C."/>
            <person name="Alonso-Blanco C."/>
            <person name="Roudier F."/>
            <person name="Carbonero P."/>
            <person name="Paz-Ares J."/>
            <person name="Davis S.J."/>
            <person name="Pecinka A."/>
            <person name="Quesneville H."/>
            <person name="Colot V."/>
            <person name="Lysak M.A."/>
            <person name="Weigel D."/>
            <person name="Coupland G."/>
            <person name="Schneeberger K."/>
        </authorList>
    </citation>
    <scope>NUCLEOTIDE SEQUENCE [LARGE SCALE GENOMIC DNA]</scope>
    <source>
        <strain evidence="4">cv. Pajares</strain>
    </source>
</reference>
<dbReference type="Gene3D" id="3.30.70.100">
    <property type="match status" value="1"/>
</dbReference>
<feature type="region of interest" description="Disordered" evidence="1">
    <location>
        <begin position="41"/>
        <end position="75"/>
    </location>
</feature>
<dbReference type="OMA" id="INDAPCN"/>
<organism evidence="3 4">
    <name type="scientific">Arabis alpina</name>
    <name type="common">Alpine rock-cress</name>
    <dbReference type="NCBI Taxonomy" id="50452"/>
    <lineage>
        <taxon>Eukaryota</taxon>
        <taxon>Viridiplantae</taxon>
        <taxon>Streptophyta</taxon>
        <taxon>Embryophyta</taxon>
        <taxon>Tracheophyta</taxon>
        <taxon>Spermatophyta</taxon>
        <taxon>Magnoliopsida</taxon>
        <taxon>eudicotyledons</taxon>
        <taxon>Gunneridae</taxon>
        <taxon>Pentapetalae</taxon>
        <taxon>rosids</taxon>
        <taxon>malvids</taxon>
        <taxon>Brassicales</taxon>
        <taxon>Brassicaceae</taxon>
        <taxon>Arabideae</taxon>
        <taxon>Arabis</taxon>
    </lineage>
</organism>
<dbReference type="Proteomes" id="UP000029120">
    <property type="component" value="Chromosome 5"/>
</dbReference>
<evidence type="ECO:0000259" key="2">
    <source>
        <dbReference type="PROSITE" id="PS50846"/>
    </source>
</evidence>
<dbReference type="CDD" id="cd00371">
    <property type="entry name" value="HMA"/>
    <property type="match status" value="1"/>
</dbReference>
<evidence type="ECO:0000256" key="1">
    <source>
        <dbReference type="SAM" id="MobiDB-lite"/>
    </source>
</evidence>